<sequence>MAREGVGTGKLPWVLLVTFWFTQIRFARINFEIYKPLIHLLYALPKHWTLAGTPFIQKHRTRSIHLCTETRHRLDWRSTYRLPVSGGRDVWGYRRICIKKRCFTK</sequence>
<dbReference type="Proteomes" id="UP000070544">
    <property type="component" value="Unassembled WGS sequence"/>
</dbReference>
<organism evidence="1 2">
    <name type="scientific">Gonapodya prolifera (strain JEL478)</name>
    <name type="common">Monoblepharis prolifera</name>
    <dbReference type="NCBI Taxonomy" id="1344416"/>
    <lineage>
        <taxon>Eukaryota</taxon>
        <taxon>Fungi</taxon>
        <taxon>Fungi incertae sedis</taxon>
        <taxon>Chytridiomycota</taxon>
        <taxon>Chytridiomycota incertae sedis</taxon>
        <taxon>Monoblepharidomycetes</taxon>
        <taxon>Monoblepharidales</taxon>
        <taxon>Gonapodyaceae</taxon>
        <taxon>Gonapodya</taxon>
    </lineage>
</organism>
<protein>
    <submittedName>
        <fullName evidence="1">Uncharacterized protein</fullName>
    </submittedName>
</protein>
<evidence type="ECO:0000313" key="2">
    <source>
        <dbReference type="Proteomes" id="UP000070544"/>
    </source>
</evidence>
<accession>A0A139AC11</accession>
<proteinExistence type="predicted"/>
<dbReference type="AlphaFoldDB" id="A0A139AC11"/>
<evidence type="ECO:0000313" key="1">
    <source>
        <dbReference type="EMBL" id="KXS14310.1"/>
    </source>
</evidence>
<reference evidence="1 2" key="1">
    <citation type="journal article" date="2015" name="Genome Biol. Evol.">
        <title>Phylogenomic analyses indicate that early fungi evolved digesting cell walls of algal ancestors of land plants.</title>
        <authorList>
            <person name="Chang Y."/>
            <person name="Wang S."/>
            <person name="Sekimoto S."/>
            <person name="Aerts A.L."/>
            <person name="Choi C."/>
            <person name="Clum A."/>
            <person name="LaButti K.M."/>
            <person name="Lindquist E.A."/>
            <person name="Yee Ngan C."/>
            <person name="Ohm R.A."/>
            <person name="Salamov A.A."/>
            <person name="Grigoriev I.V."/>
            <person name="Spatafora J.W."/>
            <person name="Berbee M.L."/>
        </authorList>
    </citation>
    <scope>NUCLEOTIDE SEQUENCE [LARGE SCALE GENOMIC DNA]</scope>
    <source>
        <strain evidence="1 2">JEL478</strain>
    </source>
</reference>
<name>A0A139AC11_GONPJ</name>
<dbReference type="EMBL" id="KQ965770">
    <property type="protein sequence ID" value="KXS14310.1"/>
    <property type="molecule type" value="Genomic_DNA"/>
</dbReference>
<keyword evidence="2" id="KW-1185">Reference proteome</keyword>
<gene>
    <name evidence="1" type="ORF">M427DRAFT_353383</name>
</gene>